<evidence type="ECO:0000256" key="4">
    <source>
        <dbReference type="ARBA" id="ARBA00022679"/>
    </source>
</evidence>
<keyword evidence="3" id="KW-0597">Phosphoprotein</keyword>
<comment type="caution">
    <text evidence="10">The sequence shown here is derived from an EMBL/GenBank/DDBJ whole genome shotgun (WGS) entry which is preliminary data.</text>
</comment>
<evidence type="ECO:0000256" key="8">
    <source>
        <dbReference type="SAM" id="Phobius"/>
    </source>
</evidence>
<comment type="catalytic activity">
    <reaction evidence="1">
        <text>ATP + protein L-histidine = ADP + protein N-phospho-L-histidine.</text>
        <dbReference type="EC" id="2.7.13.3"/>
    </reaction>
</comment>
<dbReference type="AlphaFoldDB" id="A0A4R9GQ65"/>
<dbReference type="EC" id="2.7.13.3" evidence="2"/>
<evidence type="ECO:0000256" key="3">
    <source>
        <dbReference type="ARBA" id="ARBA00022553"/>
    </source>
</evidence>
<organism evidence="10 11">
    <name type="scientific">Leptospira fluminis</name>
    <dbReference type="NCBI Taxonomy" id="2484979"/>
    <lineage>
        <taxon>Bacteria</taxon>
        <taxon>Pseudomonadati</taxon>
        <taxon>Spirochaetota</taxon>
        <taxon>Spirochaetia</taxon>
        <taxon>Leptospirales</taxon>
        <taxon>Leptospiraceae</taxon>
        <taxon>Leptospira</taxon>
    </lineage>
</organism>
<keyword evidence="8" id="KW-0812">Transmembrane</keyword>
<evidence type="ECO:0000256" key="6">
    <source>
        <dbReference type="ARBA" id="ARBA00022777"/>
    </source>
</evidence>
<keyword evidence="4" id="KW-0808">Transferase</keyword>
<feature type="domain" description="Signal transduction histidine kinase subgroup 2 dimerisation and phosphoacceptor" evidence="9">
    <location>
        <begin position="181"/>
        <end position="252"/>
    </location>
</feature>
<dbReference type="PANTHER" id="PTHR41523">
    <property type="entry name" value="TWO-COMPONENT SYSTEM SENSOR PROTEIN"/>
    <property type="match status" value="1"/>
</dbReference>
<sequence length="370" mass="41748">MFLSKIANIYRNQDYLTSKKAQHIFILNVCTILLSVFATALYWNKGLRPGYVIIFSSSLVSALLILRKRFGWAVKVNLFFGLVSVTAGWFFGAKEGNVIFSISTLIIVFLYLSNIRMTIFVSVYCFCLLLLRPLLTDNPNIANLISFSDTLVMYSTFAIISILTVHVIQVYIKEKDLLIQEVHHRVRNNLQILSGLVELQKNEVSEETFSHLVEFQDRISALAKVHDLVYQSENYLRVDCGLVLEEISSRLTADARKKILFYPKWKDTNLSIDLALPLSLVFNEIVLTAIHRDPSPHLPSQMTVGWERSDSKVRLSFIDSVGGLGKADRDAASHAGSVLIDILTRQLKGKVETLDNSGKMMVLEFPIGVV</sequence>
<dbReference type="EMBL" id="RQEV01000008">
    <property type="protein sequence ID" value="TGK19325.1"/>
    <property type="molecule type" value="Genomic_DNA"/>
</dbReference>
<feature type="transmembrane region" description="Helical" evidence="8">
    <location>
        <begin position="49"/>
        <end position="66"/>
    </location>
</feature>
<dbReference type="RefSeq" id="WP_135813028.1">
    <property type="nucleotide sequence ID" value="NZ_RQEV01000008.1"/>
</dbReference>
<accession>A0A4R9GQ65</accession>
<evidence type="ECO:0000256" key="7">
    <source>
        <dbReference type="ARBA" id="ARBA00022840"/>
    </source>
</evidence>
<dbReference type="Proteomes" id="UP000297855">
    <property type="component" value="Unassembled WGS sequence"/>
</dbReference>
<evidence type="ECO:0000256" key="1">
    <source>
        <dbReference type="ARBA" id="ARBA00000085"/>
    </source>
</evidence>
<feature type="transmembrane region" description="Helical" evidence="8">
    <location>
        <begin position="151"/>
        <end position="172"/>
    </location>
</feature>
<dbReference type="GO" id="GO:0005524">
    <property type="term" value="F:ATP binding"/>
    <property type="evidence" value="ECO:0007669"/>
    <property type="project" value="UniProtKB-KW"/>
</dbReference>
<dbReference type="InterPro" id="IPR011495">
    <property type="entry name" value="Sig_transdc_His_kin_sub2_dim/P"/>
</dbReference>
<feature type="transmembrane region" description="Helical" evidence="8">
    <location>
        <begin position="98"/>
        <end position="131"/>
    </location>
</feature>
<reference evidence="10" key="1">
    <citation type="journal article" date="2019" name="PLoS Negl. Trop. Dis.">
        <title>Revisiting the worldwide diversity of Leptospira species in the environment.</title>
        <authorList>
            <person name="Vincent A.T."/>
            <person name="Schiettekatte O."/>
            <person name="Bourhy P."/>
            <person name="Veyrier F.J."/>
            <person name="Picardeau M."/>
        </authorList>
    </citation>
    <scope>NUCLEOTIDE SEQUENCE [LARGE SCALE GENOMIC DNA]</scope>
    <source>
        <strain evidence="10">SCS5</strain>
    </source>
</reference>
<dbReference type="Gene3D" id="3.30.450.20">
    <property type="entry name" value="PAS domain"/>
    <property type="match status" value="1"/>
</dbReference>
<dbReference type="PANTHER" id="PTHR41523:SF8">
    <property type="entry name" value="ETHYLENE RESPONSE SENSOR PROTEIN"/>
    <property type="match status" value="1"/>
</dbReference>
<dbReference type="GO" id="GO:0004673">
    <property type="term" value="F:protein histidine kinase activity"/>
    <property type="evidence" value="ECO:0007669"/>
    <property type="project" value="UniProtKB-EC"/>
</dbReference>
<evidence type="ECO:0000256" key="2">
    <source>
        <dbReference type="ARBA" id="ARBA00012438"/>
    </source>
</evidence>
<feature type="transmembrane region" description="Helical" evidence="8">
    <location>
        <begin position="73"/>
        <end position="92"/>
    </location>
</feature>
<keyword evidence="8" id="KW-0472">Membrane</keyword>
<evidence type="ECO:0000313" key="10">
    <source>
        <dbReference type="EMBL" id="TGK19325.1"/>
    </source>
</evidence>
<gene>
    <name evidence="10" type="ORF">EHO61_07590</name>
</gene>
<name>A0A4R9GQ65_9LEPT</name>
<evidence type="ECO:0000313" key="11">
    <source>
        <dbReference type="Proteomes" id="UP000297855"/>
    </source>
</evidence>
<keyword evidence="11" id="KW-1185">Reference proteome</keyword>
<keyword evidence="6 10" id="KW-0418">Kinase</keyword>
<evidence type="ECO:0000259" key="9">
    <source>
        <dbReference type="Pfam" id="PF07568"/>
    </source>
</evidence>
<keyword evidence="5" id="KW-0547">Nucleotide-binding</keyword>
<dbReference type="OrthoDB" id="318976at2"/>
<protein>
    <recommendedName>
        <fullName evidence="2">histidine kinase</fullName>
        <ecNumber evidence="2">2.7.13.3</ecNumber>
    </recommendedName>
</protein>
<feature type="transmembrane region" description="Helical" evidence="8">
    <location>
        <begin position="21"/>
        <end position="43"/>
    </location>
</feature>
<dbReference type="Pfam" id="PF07568">
    <property type="entry name" value="HisKA_2"/>
    <property type="match status" value="1"/>
</dbReference>
<evidence type="ECO:0000256" key="5">
    <source>
        <dbReference type="ARBA" id="ARBA00022741"/>
    </source>
</evidence>
<keyword evidence="8" id="KW-1133">Transmembrane helix</keyword>
<proteinExistence type="predicted"/>
<keyword evidence="7" id="KW-0067">ATP-binding</keyword>